<gene>
    <name evidence="4" type="ORF">HHL10_01005</name>
</gene>
<evidence type="ECO:0000256" key="1">
    <source>
        <dbReference type="ARBA" id="ARBA00006484"/>
    </source>
</evidence>
<evidence type="ECO:0000256" key="2">
    <source>
        <dbReference type="ARBA" id="ARBA00023002"/>
    </source>
</evidence>
<dbReference type="RefSeq" id="WP_169158473.1">
    <property type="nucleotide sequence ID" value="NZ_JABBFW010000001.1"/>
</dbReference>
<dbReference type="PANTHER" id="PTHR43669:SF3">
    <property type="entry name" value="ALCOHOL DEHYDROGENASE, PUTATIVE (AFU_ORTHOLOGUE AFUA_3G03445)-RELATED"/>
    <property type="match status" value="1"/>
</dbReference>
<name>A0A848F3C7_9BURK</name>
<reference evidence="4 5" key="1">
    <citation type="submission" date="2020-04" db="EMBL/GenBank/DDBJ databases">
        <title>Azohydromonas sp. isolated from soil.</title>
        <authorList>
            <person name="Dahal R.H."/>
        </authorList>
    </citation>
    <scope>NUCLEOTIDE SEQUENCE [LARGE SCALE GENOMIC DNA]</scope>
    <source>
        <strain evidence="4 5">G-1-1-14</strain>
    </source>
</reference>
<dbReference type="AlphaFoldDB" id="A0A848F3C7"/>
<dbReference type="PANTHER" id="PTHR43669">
    <property type="entry name" value="5-KETO-D-GLUCONATE 5-REDUCTASE"/>
    <property type="match status" value="1"/>
</dbReference>
<dbReference type="PRINTS" id="PR00081">
    <property type="entry name" value="GDHRDH"/>
</dbReference>
<dbReference type="InterPro" id="IPR036291">
    <property type="entry name" value="NAD(P)-bd_dom_sf"/>
</dbReference>
<keyword evidence="2" id="KW-0560">Oxidoreductase</keyword>
<organism evidence="4 5">
    <name type="scientific">Azohydromonas caseinilytica</name>
    <dbReference type="NCBI Taxonomy" id="2728836"/>
    <lineage>
        <taxon>Bacteria</taxon>
        <taxon>Pseudomonadati</taxon>
        <taxon>Pseudomonadota</taxon>
        <taxon>Betaproteobacteria</taxon>
        <taxon>Burkholderiales</taxon>
        <taxon>Sphaerotilaceae</taxon>
        <taxon>Azohydromonas</taxon>
    </lineage>
</organism>
<dbReference type="InterPro" id="IPR002347">
    <property type="entry name" value="SDR_fam"/>
</dbReference>
<evidence type="ECO:0000256" key="3">
    <source>
        <dbReference type="RuleBase" id="RU000363"/>
    </source>
</evidence>
<evidence type="ECO:0000313" key="5">
    <source>
        <dbReference type="Proteomes" id="UP000574067"/>
    </source>
</evidence>
<evidence type="ECO:0000313" key="4">
    <source>
        <dbReference type="EMBL" id="NML13558.1"/>
    </source>
</evidence>
<dbReference type="CDD" id="cd05233">
    <property type="entry name" value="SDR_c"/>
    <property type="match status" value="1"/>
</dbReference>
<proteinExistence type="inferred from homology"/>
<dbReference type="Gene3D" id="3.40.50.720">
    <property type="entry name" value="NAD(P)-binding Rossmann-like Domain"/>
    <property type="match status" value="1"/>
</dbReference>
<comment type="caution">
    <text evidence="4">The sequence shown here is derived from an EMBL/GenBank/DDBJ whole genome shotgun (WGS) entry which is preliminary data.</text>
</comment>
<dbReference type="GO" id="GO:0016491">
    <property type="term" value="F:oxidoreductase activity"/>
    <property type="evidence" value="ECO:0007669"/>
    <property type="project" value="UniProtKB-KW"/>
</dbReference>
<sequence>MTFPPGNALKGRSIVITGGSRGLGAAIAQVLGAEGATVVLADLVLERAKEQAAELARQGIEAIAEPLDVGEETQVLELMQRVHDRFGRLDAVVNNAAIDITVPIAELHGFDWERIVRTNLSGPFYVAKHAAALMGRESACGGGHIVNIASTASKRAWPNAAAYHATKWGLLGLSHALHAELRPRGIKVTAVVAGGMRTPFLLDRFPDIDPGVLQDPVQVAKAVRFCLLQDEETVIPEVTVIPMRESSWP</sequence>
<keyword evidence="5" id="KW-1185">Reference proteome</keyword>
<comment type="similarity">
    <text evidence="1 3">Belongs to the short-chain dehydrogenases/reductases (SDR) family.</text>
</comment>
<protein>
    <submittedName>
        <fullName evidence="4">SDR family oxidoreductase</fullName>
    </submittedName>
</protein>
<accession>A0A848F3C7</accession>
<dbReference type="SUPFAM" id="SSF51735">
    <property type="entry name" value="NAD(P)-binding Rossmann-fold domains"/>
    <property type="match status" value="1"/>
</dbReference>
<dbReference type="EMBL" id="JABBFW010000001">
    <property type="protein sequence ID" value="NML13558.1"/>
    <property type="molecule type" value="Genomic_DNA"/>
</dbReference>
<dbReference type="Proteomes" id="UP000574067">
    <property type="component" value="Unassembled WGS sequence"/>
</dbReference>
<dbReference type="Pfam" id="PF00106">
    <property type="entry name" value="adh_short"/>
    <property type="match status" value="1"/>
</dbReference>
<dbReference type="PRINTS" id="PR00080">
    <property type="entry name" value="SDRFAMILY"/>
</dbReference>